<dbReference type="CDD" id="cd01559">
    <property type="entry name" value="ADCL_like"/>
    <property type="match status" value="1"/>
</dbReference>
<keyword evidence="6 13" id="KW-0456">Lyase</keyword>
<dbReference type="Proteomes" id="UP000243232">
    <property type="component" value="Chromosome I"/>
</dbReference>
<name>A0A1H2GCR5_9PSED</name>
<evidence type="ECO:0000256" key="5">
    <source>
        <dbReference type="ARBA" id="ARBA00022909"/>
    </source>
</evidence>
<dbReference type="GO" id="GO:0008696">
    <property type="term" value="F:4-amino-4-deoxychorismate lyase activity"/>
    <property type="evidence" value="ECO:0007669"/>
    <property type="project" value="UniProtKB-UniRule"/>
</dbReference>
<dbReference type="Gene3D" id="3.30.470.10">
    <property type="match status" value="1"/>
</dbReference>
<dbReference type="FunFam" id="3.20.10.10:FF:000002">
    <property type="entry name" value="D-alanine aminotransferase"/>
    <property type="match status" value="1"/>
</dbReference>
<dbReference type="InterPro" id="IPR036038">
    <property type="entry name" value="Aminotransferase-like"/>
</dbReference>
<dbReference type="InterPro" id="IPR017824">
    <property type="entry name" value="Aminodeoxychorismate_lyase_IV"/>
</dbReference>
<dbReference type="InterPro" id="IPR001544">
    <property type="entry name" value="Aminotrans_IV"/>
</dbReference>
<dbReference type="EC" id="4.1.3.38" evidence="8 12"/>
<evidence type="ECO:0000256" key="10">
    <source>
        <dbReference type="ARBA" id="ARBA00054027"/>
    </source>
</evidence>
<evidence type="ECO:0000313" key="13">
    <source>
        <dbReference type="EMBL" id="SDU17314.1"/>
    </source>
</evidence>
<dbReference type="Pfam" id="PF01063">
    <property type="entry name" value="Aminotran_4"/>
    <property type="match status" value="1"/>
</dbReference>
<dbReference type="PANTHER" id="PTHR42743">
    <property type="entry name" value="AMINO-ACID AMINOTRANSFERASE"/>
    <property type="match status" value="1"/>
</dbReference>
<comment type="similarity">
    <text evidence="2">Belongs to the class-IV pyridoxal-phosphate-dependent aminotransferase family.</text>
</comment>
<dbReference type="NCBIfam" id="TIGR03461">
    <property type="entry name" value="pabC_Proteo"/>
    <property type="match status" value="1"/>
</dbReference>
<evidence type="ECO:0000256" key="9">
    <source>
        <dbReference type="ARBA" id="ARBA00049529"/>
    </source>
</evidence>
<dbReference type="InterPro" id="IPR043131">
    <property type="entry name" value="BCAT-like_N"/>
</dbReference>
<protein>
    <recommendedName>
        <fullName evidence="11 12">Aminodeoxychorismate lyase</fullName>
        <ecNumber evidence="8 12">4.1.3.38</ecNumber>
    </recommendedName>
</protein>
<keyword evidence="14" id="KW-1185">Reference proteome</keyword>
<dbReference type="Gene3D" id="3.20.10.10">
    <property type="entry name" value="D-amino Acid Aminotransferase, subunit A, domain 2"/>
    <property type="match status" value="1"/>
</dbReference>
<dbReference type="GO" id="GO:0046656">
    <property type="term" value="P:folic acid biosynthetic process"/>
    <property type="evidence" value="ECO:0007669"/>
    <property type="project" value="UniProtKB-KW"/>
</dbReference>
<evidence type="ECO:0000256" key="8">
    <source>
        <dbReference type="ARBA" id="ARBA00035676"/>
    </source>
</evidence>
<proteinExistence type="inferred from homology"/>
<reference evidence="14" key="1">
    <citation type="submission" date="2016-10" db="EMBL/GenBank/DDBJ databases">
        <authorList>
            <person name="Varghese N."/>
            <person name="Submissions S."/>
        </authorList>
    </citation>
    <scope>NUCLEOTIDE SEQUENCE [LARGE SCALE GENOMIC DNA]</scope>
    <source>
        <strain evidence="14">DSM 17875</strain>
    </source>
</reference>
<dbReference type="EMBL" id="LT629785">
    <property type="protein sequence ID" value="SDU17314.1"/>
    <property type="molecule type" value="Genomic_DNA"/>
</dbReference>
<comment type="pathway">
    <text evidence="7">Cofactor biosynthesis; tetrahydrofolate biosynthesis; 4-aminobenzoate from chorismate: step 2/2.</text>
</comment>
<dbReference type="GO" id="GO:0030170">
    <property type="term" value="F:pyridoxal phosphate binding"/>
    <property type="evidence" value="ECO:0007669"/>
    <property type="project" value="InterPro"/>
</dbReference>
<evidence type="ECO:0000256" key="12">
    <source>
        <dbReference type="NCBIfam" id="TIGR03461"/>
    </source>
</evidence>
<dbReference type="SUPFAM" id="SSF56752">
    <property type="entry name" value="D-aminoacid aminotransferase-like PLP-dependent enzymes"/>
    <property type="match status" value="1"/>
</dbReference>
<keyword evidence="4" id="KW-0663">Pyridoxal phosphate</keyword>
<evidence type="ECO:0000256" key="4">
    <source>
        <dbReference type="ARBA" id="ARBA00022898"/>
    </source>
</evidence>
<comment type="function">
    <text evidence="10">Involved in the biosynthesis of p-aminobenzoate (PABA), a precursor of tetrahydrofolate. Converts 4-amino-4-deoxychorismate into 4-aminobenzoate (PABA) and pyruvate.</text>
</comment>
<evidence type="ECO:0000256" key="3">
    <source>
        <dbReference type="ARBA" id="ARBA00011738"/>
    </source>
</evidence>
<dbReference type="OrthoDB" id="9805628at2"/>
<comment type="subunit">
    <text evidence="3">Homodimer.</text>
</comment>
<dbReference type="PANTHER" id="PTHR42743:SF2">
    <property type="entry name" value="AMINODEOXYCHORISMATE LYASE"/>
    <property type="match status" value="1"/>
</dbReference>
<evidence type="ECO:0000313" key="14">
    <source>
        <dbReference type="Proteomes" id="UP000243232"/>
    </source>
</evidence>
<evidence type="ECO:0000256" key="6">
    <source>
        <dbReference type="ARBA" id="ARBA00023239"/>
    </source>
</evidence>
<evidence type="ECO:0000256" key="11">
    <source>
        <dbReference type="ARBA" id="ARBA00069174"/>
    </source>
</evidence>
<organism evidence="13 14">
    <name type="scientific">Pseudomonas pohangensis</name>
    <dbReference type="NCBI Taxonomy" id="364197"/>
    <lineage>
        <taxon>Bacteria</taxon>
        <taxon>Pseudomonadati</taxon>
        <taxon>Pseudomonadota</taxon>
        <taxon>Gammaproteobacteria</taxon>
        <taxon>Pseudomonadales</taxon>
        <taxon>Pseudomonadaceae</taxon>
        <taxon>Pseudomonas</taxon>
    </lineage>
</organism>
<dbReference type="AlphaFoldDB" id="A0A1H2GCR5"/>
<dbReference type="InterPro" id="IPR050571">
    <property type="entry name" value="Class-IV_PLP-Dep_Aminotrnsfr"/>
</dbReference>
<dbReference type="InterPro" id="IPR043132">
    <property type="entry name" value="BCAT-like_C"/>
</dbReference>
<sequence length="271" mass="29683">MPCWVNGVPAEGVPVRDRGLAYGDGLFETISVRQGRARLLDRHLQRLQLGCQRLQIPLGIDSLRAEISSFAMQVGDGVAKLIVTRGSGMRGYAFPQPQQALRILQGSPLPDYPAAHAEQGVKLFSCATRLAEQPLLAGIKHLNRLEQVLARAEWQDPGYAEGLMQDHSGRVIEGVSSNLFMVDAGQLLTPALQRCGVAGVMRAEIIEQSERLGITCAVRDIGLAELMEADEVFLCNSLFGIWPVRELAGRVWERGELTRILQNNLHDLLGG</sequence>
<gene>
    <name evidence="13" type="ORF">SAMN05216296_2201</name>
</gene>
<dbReference type="GO" id="GO:0005829">
    <property type="term" value="C:cytosol"/>
    <property type="evidence" value="ECO:0007669"/>
    <property type="project" value="TreeGrafter"/>
</dbReference>
<evidence type="ECO:0000256" key="1">
    <source>
        <dbReference type="ARBA" id="ARBA00001933"/>
    </source>
</evidence>
<comment type="catalytic activity">
    <reaction evidence="9">
        <text>4-amino-4-deoxychorismate = 4-aminobenzoate + pyruvate + H(+)</text>
        <dbReference type="Rhea" id="RHEA:16201"/>
        <dbReference type="ChEBI" id="CHEBI:15361"/>
        <dbReference type="ChEBI" id="CHEBI:15378"/>
        <dbReference type="ChEBI" id="CHEBI:17836"/>
        <dbReference type="ChEBI" id="CHEBI:58406"/>
        <dbReference type="EC" id="4.1.3.38"/>
    </reaction>
</comment>
<dbReference type="GO" id="GO:0008153">
    <property type="term" value="P:4-aminobenzoate biosynthetic process"/>
    <property type="evidence" value="ECO:0007669"/>
    <property type="project" value="UniProtKB-UniRule"/>
</dbReference>
<keyword evidence="5" id="KW-0289">Folate biosynthesis</keyword>
<dbReference type="STRING" id="364197.SAMN05216296_2201"/>
<evidence type="ECO:0000256" key="2">
    <source>
        <dbReference type="ARBA" id="ARBA00009320"/>
    </source>
</evidence>
<dbReference type="NCBIfam" id="NF004761">
    <property type="entry name" value="PRK06092.1"/>
    <property type="match status" value="1"/>
</dbReference>
<accession>A0A1H2GCR5</accession>
<evidence type="ECO:0000256" key="7">
    <source>
        <dbReference type="ARBA" id="ARBA00035633"/>
    </source>
</evidence>
<dbReference type="RefSeq" id="WP_090194986.1">
    <property type="nucleotide sequence ID" value="NZ_LT629785.1"/>
</dbReference>
<comment type="cofactor">
    <cofactor evidence="1">
        <name>pyridoxal 5'-phosphate</name>
        <dbReference type="ChEBI" id="CHEBI:597326"/>
    </cofactor>
</comment>